<dbReference type="InterPro" id="IPR013783">
    <property type="entry name" value="Ig-like_fold"/>
</dbReference>
<comment type="subcellular location">
    <subcellularLocation>
        <location evidence="1">Cytoplasm</location>
    </subcellularLocation>
</comment>
<organism evidence="9 10">
    <name type="scientific">Zootermopsis nevadensis</name>
    <name type="common">Dampwood termite</name>
    <dbReference type="NCBI Taxonomy" id="136037"/>
    <lineage>
        <taxon>Eukaryota</taxon>
        <taxon>Metazoa</taxon>
        <taxon>Ecdysozoa</taxon>
        <taxon>Arthropoda</taxon>
        <taxon>Hexapoda</taxon>
        <taxon>Insecta</taxon>
        <taxon>Pterygota</taxon>
        <taxon>Neoptera</taxon>
        <taxon>Polyneoptera</taxon>
        <taxon>Dictyoptera</taxon>
        <taxon>Blattodea</taxon>
        <taxon>Blattoidea</taxon>
        <taxon>Termitoidae</taxon>
        <taxon>Termopsidae</taxon>
        <taxon>Zootermopsis</taxon>
    </lineage>
</organism>
<dbReference type="SMART" id="SM00150">
    <property type="entry name" value="SPEC"/>
    <property type="match status" value="5"/>
</dbReference>
<dbReference type="Pfam" id="PF07679">
    <property type="entry name" value="I-set"/>
    <property type="match status" value="9"/>
</dbReference>
<comment type="similarity">
    <text evidence="2">Belongs to the protein kinase superfamily. CAMK Ser/Thr protein kinase family.</text>
</comment>
<dbReference type="Gene3D" id="2.60.40.10">
    <property type="entry name" value="Immunoglobulins"/>
    <property type="match status" value="9"/>
</dbReference>
<dbReference type="SUPFAM" id="SSF46966">
    <property type="entry name" value="Spectrin repeat"/>
    <property type="match status" value="3"/>
</dbReference>
<feature type="domain" description="Ig-like" evidence="8">
    <location>
        <begin position="1568"/>
        <end position="1662"/>
    </location>
</feature>
<feature type="compositionally biased region" description="Polar residues" evidence="7">
    <location>
        <begin position="1815"/>
        <end position="1825"/>
    </location>
</feature>
<feature type="region of interest" description="Disordered" evidence="7">
    <location>
        <begin position="3208"/>
        <end position="3255"/>
    </location>
</feature>
<name>A0A067RMC0_ZOONE</name>
<dbReference type="SUPFAM" id="SSF48726">
    <property type="entry name" value="Immunoglobulin"/>
    <property type="match status" value="9"/>
</dbReference>
<evidence type="ECO:0000256" key="6">
    <source>
        <dbReference type="SAM" id="Coils"/>
    </source>
</evidence>
<evidence type="ECO:0000259" key="8">
    <source>
        <dbReference type="PROSITE" id="PS50835"/>
    </source>
</evidence>
<dbReference type="FunFam" id="2.60.40.10:FF:000838">
    <property type="entry name" value="Uncharacterized protein, isoform F"/>
    <property type="match status" value="1"/>
</dbReference>
<accession>A0A067RMC0</accession>
<feature type="domain" description="Ig-like" evidence="8">
    <location>
        <begin position="1680"/>
        <end position="1767"/>
    </location>
</feature>
<feature type="coiled-coil region" evidence="6">
    <location>
        <begin position="970"/>
        <end position="1047"/>
    </location>
</feature>
<feature type="compositionally biased region" description="Basic and acidic residues" evidence="7">
    <location>
        <begin position="2762"/>
        <end position="2787"/>
    </location>
</feature>
<evidence type="ECO:0000256" key="5">
    <source>
        <dbReference type="ARBA" id="ARBA00023319"/>
    </source>
</evidence>
<feature type="compositionally biased region" description="Low complexity" evidence="7">
    <location>
        <begin position="3338"/>
        <end position="3348"/>
    </location>
</feature>
<dbReference type="PANTHER" id="PTHR13817:SF171">
    <property type="entry name" value="STRETCHIN-MLCK, ISOFORM U"/>
    <property type="match status" value="1"/>
</dbReference>
<dbReference type="InterPro" id="IPR036179">
    <property type="entry name" value="Ig-like_dom_sf"/>
</dbReference>
<dbReference type="GO" id="GO:0060298">
    <property type="term" value="P:positive regulation of sarcomere organization"/>
    <property type="evidence" value="ECO:0007669"/>
    <property type="project" value="UniProtKB-ARBA"/>
</dbReference>
<feature type="region of interest" description="Disordered" evidence="7">
    <location>
        <begin position="2506"/>
        <end position="2556"/>
    </location>
</feature>
<dbReference type="InterPro" id="IPR013098">
    <property type="entry name" value="Ig_I-set"/>
</dbReference>
<feature type="region of interest" description="Disordered" evidence="7">
    <location>
        <begin position="3311"/>
        <end position="3359"/>
    </location>
</feature>
<dbReference type="EMBL" id="KK852542">
    <property type="protein sequence ID" value="KDR21740.1"/>
    <property type="molecule type" value="Genomic_DNA"/>
</dbReference>
<feature type="region of interest" description="Disordered" evidence="7">
    <location>
        <begin position="2170"/>
        <end position="2190"/>
    </location>
</feature>
<feature type="region of interest" description="Disordered" evidence="7">
    <location>
        <begin position="2584"/>
        <end position="2609"/>
    </location>
</feature>
<dbReference type="eggNOG" id="KOG4240">
    <property type="taxonomic scope" value="Eukaryota"/>
</dbReference>
<keyword evidence="5" id="KW-0393">Immunoglobulin domain</keyword>
<dbReference type="PROSITE" id="PS50835">
    <property type="entry name" value="IG_LIKE"/>
    <property type="match status" value="8"/>
</dbReference>
<feature type="domain" description="Ig-like" evidence="8">
    <location>
        <begin position="1146"/>
        <end position="1234"/>
    </location>
</feature>
<evidence type="ECO:0000313" key="9">
    <source>
        <dbReference type="EMBL" id="KDR21740.1"/>
    </source>
</evidence>
<sequence length="3421" mass="384539">MFIYFSRAEDCVDRMRALEIACQDSSLPVDIDAVKQLLTKLHDLKRLMLESLMASLQDGKVLLEKLRELSTEATLDSRPGHIKTSAEYAVSQVEHWLENLHDRRRLLEIAWQNRKTYLEQCLALSLLANDLKGLEEILLDRKETVARGSDQLGNSSASAELLLHEHKKLLPEAKELQDRALKVTKATEQLVSSGHFAAEQATAQAYSVLNLSAEYLDVIEQREALLCHAITFFRSAHTALTKLDQLEVQVTTTKLSASSPQLIQLHYQVSKSLDEMTSAPLQEGYSLLETVGRGSPGIEGVKRTVEEIENRKIHLGELCTAHREENVRLSQDFTAFLEKQNELFSWLVSIAEAFLQGHQDMGSVLAMAKDFLELHHQLLNDLQKKGVEINALLLTLPPILEFLDDEQREDVDQKVDALHSHWLNLKSLLESRIDLAVIYVKFHSLAVQLANEFDIAEEEFKRSSDGINEGTVRNVEQKWLSIQQLYGQLTNVGKNFTEEASKVGDPYLDIKRASLCVETLLEHFGNRQLLISESWQTWQMNITVEREFKVQWEMNVTESTRTVDWVSRLDGQLYPVLTSNTKSSKALARELEEKLQIVLPEVKRAQVEIELRIKTTESLSQKGDTHGQKEAIVDRLMELHNKLQVIVMDYQILLQMLISFFRNLAELEKTIENLQSQYQLTLLPSAISEVELLLKEHEASRQAILELFKFTQNESEQIITRIKQQEPEISAEHDIQRVTILLEEKRQTWELAWTEWKIRLEQHRQLCQFDSDLHQINSSLNDLSTQLSAIRGQYGESLASARATSLAFVYFEKTIELLQLRIQTFVNTANQMLSSDHVSSPHIERELKMLQTRWTAFYNQVVESRRLIDLSIEYFHLVEEAEEWFREGSKLLLTIARKSTTVKLPEEATQLLNEVEIFLKPGETRQDERIRQISKLAIELYGEERSKQVTLVLNENREMMDSFTVISLELSTLAKNLQSAEEQRKQQKEVSYTYTESYVRVLKYEQKEVDANLAAARAEAAAAKAAASAAEEARKAAETAAKALQEAAPFLQKVEFSSGGFPGFSVASQQLLHSHTEEGNGKPLLDHLPRTYMNRSQSEKRIEGSLPEALPILPSEHEDQQKSRKSPSPPLKKAKFIDETPKPVAPVFTVPLHDAVIQEGDRVTLECRVTGFPVPEVTWYKDGIAIQNNPDYQTTFDQGVCTLTIEETFTEDSARFICRAINAAGTAETNATLSVKEAEPEEQLSPPLFIKRLESSTSQEGSAFQMECKVEGNPLPTVQWFKNDACIDNSPDYVITYNNGEAVLRFEEVFLEDQAEYCCKASNQLGTDLCSAKLTVEPLEPTEAPSFITPLSNVMARAGQKIRLECEVTGLPTPELNWSHNGKVIQETHDIKYDANKATLIVTEAFPKDAGVYVISAKNIAGEATSSCNVSVKGRLPTETSDSELASDMEPIKPAIQLPLKDISVFEGKRVRLDCIIVGQPEPEVIWYHNGRPVKESTDFKLLFQGDRCSLIIQEAYLEDSGEYKVVAINSGGEASSSCSLSVKSIGETDPATRAQLIDVVELVGVPPKFTRLLTDIMAPEGDRVTFECCVNVDPKPDIKWYLNNEEIQDSEQIKLNHDEEGNVSLTILEVSPDHKGVYTVKARNPCGEAKCFANLIVKTISSPEIKRKSVEIKEKHVAPAFQELFADREVYENETTRFECVITGKPIPKVEWYFNEELVSGKNFLVSSSGDRHSLAIFQTSPEHTGKVACVAENEVGKATCVARLDVRKTSIAPYEKDTISEYQKSSLFTMKRSVIVQSSSSQVTSSSSTVNSEPNVQVHSYSSHSEEKFEQTGDKPPVQMQSKKTQEFHQQNQDKPIIHQQATLEVVNGVADHQKTVTATASTSVSSPKPTRKSTSPRFVSPLNGKIVDQGADVILDAIVDGYPQPILSWHKNGQELSPTDGYVIISSELNHARLEIKNVTVKDAGRYTCKAINSVGSASSTADVVVKKTIFPPVFVTGTPDPVVTWYKDDQQILGAIPGGPLRTKIQGNSYSLIIEKATPSHSGKYKVKAENAAGEAQCIADFIVLESEPHMDTQTKQSLQMMTHVVFKDKREEKIQQAIQSCDFQNEETGVESGSISRKSALDFFVSKLSETESDVSKDRVKEPEIIPLRTSVKENISQFEELHVKESDQHYPSKQTEAGPSPAVHEKIDTEEKTPKPFPPHADFLSRESPSLFLKGDNEQHSSIFQSEIHKELPLLDSQSHESSHFSQPVKFNTFPFQSSTKSQFHTEKSKFEKHITQQYVHHSTSSLDEFNLQPEPPPEMGYIPKTEVPSKLRLDMSSRVKKLEESHRVLSPVEIPSGAVRIFPAPIRSETPTAEKREPQAKCETQSKPFTEIQAVSMSEEVKEVEEDLIRKEIVEEVSVQKKVYLPGTEDWTCQHSASAVKPVPEKHAPSKPVWPPQPPEEVQSLDQYASDLLPVKPMQEMVIETFLEPGPPPEIGFAPAPPVQRRQSLVETIEQDLKKDLEKEPSRHIVGAVRTIPSPLQKEKSVPPPLPPKEKSVPPPLPPKEKVLEVRPVTLHKKEAKKPVIIEKPFERFPDLEPFPFKPDEPVPKPVKCPPPPKPSKFIKGEFASSDYESDIESVYISSKWRPYESETEEVLGYRKVVPPALKQPRRPKSTDPDPLPPSKFDHPPQFVGPPRPTIDKVQASKKEIKELKTEITKVTSKVEMKTEKVKKYHHHHHNHASESKKKHSPPTLKPGSPPIFVQPGPPPPSPSKFVKGEFRESDYESDYDSKISAKWHPCDSDADEPSYKPVRPVLTPSGRRIHSQASMEVRTPTPPTEFDNPPQFGGPPRPKFEPIEKPSPSVKSEVRTPEKPQKVFKPTPVIPKPPSPVELIVATPALKVQDIILQPGTPPELGYAPPPPRISSYQNATQMETSKVMKFAESTEHSHRVVSVQQTTKVIKFGDKEKKVSSESKLESFPFKPEPERPRRRSVPPPTTPKRFIPGEFRESDYESDYEGARIKPKWIPGDSDTDEPHYRKVRPSPVTRSTSVPAKPSDSVPSPMEFDTGPVVLPSPVTVTIEPKTKSVTALELESEKKRLKRVEEMRNRFSESTSSDQKMTVSTKSLASVEDVASKQMSEMTNTFKSKAQQFVDVIMTDVKSVKENGHGEKTEVPIVPDGNDPQAYREESRVAEYGTKHIDPDTGLIYFKYDFGYEFGIVLPGEGDKKPKHTQTEKKRDDDIEVPIIHETTGSEKKKAIGPQPSTDSRKVPLFRPKKFSHFKTVKWEPMSESEISEAEGDTTQQYKKRYSLPQPPAAIFQKAPHILIPHSSRPNRVPRSQGRGSTPTPPSTPSTPGSTHGSVGNLTQPRKPPTFITPLRDIAVVSGQNARFECIVQAEPPPNILWSKNGRIIENSQNYQIQYRNGVCRLTIPHAYP</sequence>
<reference evidence="9 10" key="1">
    <citation type="journal article" date="2014" name="Nat. Commun.">
        <title>Molecular traces of alternative social organization in a termite genome.</title>
        <authorList>
            <person name="Terrapon N."/>
            <person name="Li C."/>
            <person name="Robertson H.M."/>
            <person name="Ji L."/>
            <person name="Meng X."/>
            <person name="Booth W."/>
            <person name="Chen Z."/>
            <person name="Childers C.P."/>
            <person name="Glastad K.M."/>
            <person name="Gokhale K."/>
            <person name="Gowin J."/>
            <person name="Gronenberg W."/>
            <person name="Hermansen R.A."/>
            <person name="Hu H."/>
            <person name="Hunt B.G."/>
            <person name="Huylmans A.K."/>
            <person name="Khalil S.M."/>
            <person name="Mitchell R.D."/>
            <person name="Munoz-Torres M.C."/>
            <person name="Mustard J.A."/>
            <person name="Pan H."/>
            <person name="Reese J.T."/>
            <person name="Scharf M.E."/>
            <person name="Sun F."/>
            <person name="Vogel H."/>
            <person name="Xiao J."/>
            <person name="Yang W."/>
            <person name="Yang Z."/>
            <person name="Yang Z."/>
            <person name="Zhou J."/>
            <person name="Zhu J."/>
            <person name="Brent C.S."/>
            <person name="Elsik C.G."/>
            <person name="Goodisman M.A."/>
            <person name="Liberles D.A."/>
            <person name="Roe R.M."/>
            <person name="Vargo E.L."/>
            <person name="Vilcinskas A."/>
            <person name="Wang J."/>
            <person name="Bornberg-Bauer E."/>
            <person name="Korb J."/>
            <person name="Zhang G."/>
            <person name="Liebig J."/>
        </authorList>
    </citation>
    <scope>NUCLEOTIDE SEQUENCE [LARGE SCALE GENOMIC DNA]</scope>
    <source>
        <tissue evidence="9">Whole organism</tissue>
    </source>
</reference>
<evidence type="ECO:0000256" key="2">
    <source>
        <dbReference type="ARBA" id="ARBA00006692"/>
    </source>
</evidence>
<dbReference type="FunFam" id="2.60.40.10:FF:000425">
    <property type="entry name" value="Myosin light chain kinase"/>
    <property type="match status" value="1"/>
</dbReference>
<feature type="compositionally biased region" description="Basic and acidic residues" evidence="7">
    <location>
        <begin position="2852"/>
        <end position="2861"/>
    </location>
</feature>
<dbReference type="InterPro" id="IPR050964">
    <property type="entry name" value="Striated_Muscle_Regulatory"/>
</dbReference>
<evidence type="ECO:0000256" key="7">
    <source>
        <dbReference type="SAM" id="MobiDB-lite"/>
    </source>
</evidence>
<dbReference type="Pfam" id="PF25101">
    <property type="entry name" value="Spectrin_7"/>
    <property type="match status" value="1"/>
</dbReference>
<dbReference type="InterPro" id="IPR002017">
    <property type="entry name" value="Spectrin_repeat"/>
</dbReference>
<feature type="compositionally biased region" description="Basic and acidic residues" evidence="7">
    <location>
        <begin position="1826"/>
        <end position="1835"/>
    </location>
</feature>
<gene>
    <name evidence="9" type="ORF">L798_02800</name>
</gene>
<feature type="region of interest" description="Disordered" evidence="7">
    <location>
        <begin position="1801"/>
        <end position="1847"/>
    </location>
</feature>
<feature type="compositionally biased region" description="Basic and acidic residues" evidence="7">
    <location>
        <begin position="2690"/>
        <end position="2717"/>
    </location>
</feature>
<dbReference type="InParanoid" id="A0A067RMC0"/>
<dbReference type="FunCoup" id="A0A067RMC0">
    <property type="interactions" value="51"/>
</dbReference>
<dbReference type="STRING" id="136037.A0A067RMC0"/>
<dbReference type="FunFam" id="2.60.40.10:FF:000632">
    <property type="entry name" value="Uncharacterized protein, isoform B"/>
    <property type="match status" value="1"/>
</dbReference>
<keyword evidence="4" id="KW-0677">Repeat</keyword>
<dbReference type="InterPro" id="IPR018159">
    <property type="entry name" value="Spectrin/alpha-actinin"/>
</dbReference>
<dbReference type="FunFam" id="2.60.40.10:FF:000107">
    <property type="entry name" value="Myosin, light chain kinase a"/>
    <property type="match status" value="1"/>
</dbReference>
<dbReference type="InterPro" id="IPR058157">
    <property type="entry name" value="Spectrin_met"/>
</dbReference>
<dbReference type="eggNOG" id="KOG1181">
    <property type="taxonomic scope" value="Eukaryota"/>
</dbReference>
<dbReference type="Pfam" id="PF00435">
    <property type="entry name" value="Spectrin"/>
    <property type="match status" value="1"/>
</dbReference>
<feature type="domain" description="Ig-like" evidence="8">
    <location>
        <begin position="1345"/>
        <end position="1431"/>
    </location>
</feature>
<dbReference type="GO" id="GO:0005737">
    <property type="term" value="C:cytoplasm"/>
    <property type="evidence" value="ECO:0007669"/>
    <property type="project" value="UniProtKB-SubCell"/>
</dbReference>
<feature type="region of interest" description="Disordered" evidence="7">
    <location>
        <begin position="2948"/>
        <end position="3058"/>
    </location>
</feature>
<dbReference type="SMART" id="SM00408">
    <property type="entry name" value="IGc2"/>
    <property type="match status" value="8"/>
</dbReference>
<feature type="region of interest" description="Disordered" evidence="7">
    <location>
        <begin position="2426"/>
        <end position="2448"/>
    </location>
</feature>
<dbReference type="GO" id="GO:0040017">
    <property type="term" value="P:positive regulation of locomotion"/>
    <property type="evidence" value="ECO:0007669"/>
    <property type="project" value="UniProtKB-ARBA"/>
</dbReference>
<evidence type="ECO:0000256" key="1">
    <source>
        <dbReference type="ARBA" id="ARBA00004496"/>
    </source>
</evidence>
<dbReference type="FunFam" id="2.60.40.10:FF:000772">
    <property type="entry name" value="Uncharacterized protein, isoform B"/>
    <property type="match status" value="1"/>
</dbReference>
<feature type="non-terminal residue" evidence="9">
    <location>
        <position position="3421"/>
    </location>
</feature>
<dbReference type="PANTHER" id="PTHR13817">
    <property type="entry name" value="TITIN"/>
    <property type="match status" value="1"/>
</dbReference>
<feature type="region of interest" description="Disordered" evidence="7">
    <location>
        <begin position="1095"/>
        <end position="1137"/>
    </location>
</feature>
<protein>
    <submittedName>
        <fullName evidence="9">Muscle M-line assembly protein unc-89</fullName>
    </submittedName>
</protein>
<dbReference type="OMA" id="TERCTAH"/>
<keyword evidence="3" id="KW-0963">Cytoplasm</keyword>
<dbReference type="InterPro" id="IPR007110">
    <property type="entry name" value="Ig-like_dom"/>
</dbReference>
<feature type="compositionally biased region" description="Pro residues" evidence="7">
    <location>
        <begin position="2533"/>
        <end position="2549"/>
    </location>
</feature>
<feature type="region of interest" description="Disordered" evidence="7">
    <location>
        <begin position="1880"/>
        <end position="1900"/>
    </location>
</feature>
<feature type="compositionally biased region" description="Basic residues" evidence="7">
    <location>
        <begin position="2718"/>
        <end position="2736"/>
    </location>
</feature>
<feature type="compositionally biased region" description="Basic and acidic residues" evidence="7">
    <location>
        <begin position="3209"/>
        <end position="3225"/>
    </location>
</feature>
<feature type="domain" description="Ig-like" evidence="8">
    <location>
        <begin position="3356"/>
        <end position="3421"/>
    </location>
</feature>
<dbReference type="GO" id="GO:0045989">
    <property type="term" value="P:positive regulation of striated muscle contraction"/>
    <property type="evidence" value="ECO:0007669"/>
    <property type="project" value="UniProtKB-ARBA"/>
</dbReference>
<dbReference type="InterPro" id="IPR003599">
    <property type="entry name" value="Ig_sub"/>
</dbReference>
<feature type="domain" description="Ig-like" evidence="8">
    <location>
        <begin position="1246"/>
        <end position="1335"/>
    </location>
</feature>
<evidence type="ECO:0000256" key="4">
    <source>
        <dbReference type="ARBA" id="ARBA00022737"/>
    </source>
</evidence>
<dbReference type="FunFam" id="2.60.40.10:FF:000849">
    <property type="entry name" value="Uncharacterized protein, isoform F"/>
    <property type="match status" value="1"/>
</dbReference>
<evidence type="ECO:0000256" key="3">
    <source>
        <dbReference type="ARBA" id="ARBA00022490"/>
    </source>
</evidence>
<dbReference type="Gene3D" id="1.20.58.60">
    <property type="match status" value="3"/>
</dbReference>
<evidence type="ECO:0000313" key="10">
    <source>
        <dbReference type="Proteomes" id="UP000027135"/>
    </source>
</evidence>
<dbReference type="FunFam" id="2.60.40.10:FF:000080">
    <property type="entry name" value="Myosin light chain kinase, smooth muscle"/>
    <property type="match status" value="2"/>
</dbReference>
<keyword evidence="10" id="KW-1185">Reference proteome</keyword>
<dbReference type="InterPro" id="IPR003598">
    <property type="entry name" value="Ig_sub2"/>
</dbReference>
<dbReference type="CDD" id="cd00176">
    <property type="entry name" value="SPEC"/>
    <property type="match status" value="3"/>
</dbReference>
<feature type="compositionally biased region" description="Basic and acidic residues" evidence="7">
    <location>
        <begin position="2948"/>
        <end position="2962"/>
    </location>
</feature>
<dbReference type="SMART" id="SM00409">
    <property type="entry name" value="IG"/>
    <property type="match status" value="8"/>
</dbReference>
<dbReference type="Proteomes" id="UP000027135">
    <property type="component" value="Unassembled WGS sequence"/>
</dbReference>
<feature type="region of interest" description="Disordered" evidence="7">
    <location>
        <begin position="2638"/>
        <end position="2875"/>
    </location>
</feature>
<feature type="domain" description="Ig-like" evidence="8">
    <location>
        <begin position="1454"/>
        <end position="1542"/>
    </location>
</feature>
<feature type="compositionally biased region" description="Low complexity" evidence="7">
    <location>
        <begin position="1801"/>
        <end position="1814"/>
    </location>
</feature>
<feature type="compositionally biased region" description="Pro residues" evidence="7">
    <location>
        <begin position="2595"/>
        <end position="2606"/>
    </location>
</feature>
<feature type="domain" description="Ig-like" evidence="8">
    <location>
        <begin position="1899"/>
        <end position="1988"/>
    </location>
</feature>
<keyword evidence="6" id="KW-0175">Coiled coil</keyword>
<proteinExistence type="inferred from homology"/>